<comment type="subcellular location">
    <subcellularLocation>
        <location evidence="1">Endomembrane system</location>
        <topology evidence="1">Multi-pass membrane protein</topology>
    </subcellularLocation>
</comment>
<feature type="transmembrane region" description="Helical" evidence="7">
    <location>
        <begin position="193"/>
        <end position="211"/>
    </location>
</feature>
<feature type="transmembrane region" description="Helical" evidence="7">
    <location>
        <begin position="42"/>
        <end position="62"/>
    </location>
</feature>
<reference evidence="10" key="1">
    <citation type="journal article" date="2022" name="Int. J. Syst. Evol. Microbiol.">
        <title>Anaeromyxobacter oryzae sp. nov., Anaeromyxobacter diazotrophicus sp. nov. and Anaeromyxobacter paludicola sp. nov., isolated from paddy soils.</title>
        <authorList>
            <person name="Itoh H."/>
            <person name="Xu Z."/>
            <person name="Mise K."/>
            <person name="Masuda Y."/>
            <person name="Ushijima N."/>
            <person name="Hayakawa C."/>
            <person name="Shiratori Y."/>
            <person name="Senoo K."/>
        </authorList>
    </citation>
    <scope>NUCLEOTIDE SEQUENCE [LARGE SCALE GENOMIC DNA]</scope>
    <source>
        <strain evidence="10">Red232</strain>
    </source>
</reference>
<dbReference type="Gene3D" id="1.20.1250.20">
    <property type="entry name" value="MFS general substrate transporter like domains"/>
    <property type="match status" value="1"/>
</dbReference>
<keyword evidence="10" id="KW-1185">Reference proteome</keyword>
<evidence type="ECO:0000256" key="4">
    <source>
        <dbReference type="ARBA" id="ARBA00022989"/>
    </source>
</evidence>
<evidence type="ECO:0000256" key="3">
    <source>
        <dbReference type="ARBA" id="ARBA00022692"/>
    </source>
</evidence>
<dbReference type="InterPro" id="IPR036259">
    <property type="entry name" value="MFS_trans_sf"/>
</dbReference>
<evidence type="ECO:0000256" key="5">
    <source>
        <dbReference type="ARBA" id="ARBA00023136"/>
    </source>
</evidence>
<gene>
    <name evidence="9" type="ORF">AMOR_16180</name>
</gene>
<feature type="transmembrane region" description="Helical" evidence="7">
    <location>
        <begin position="320"/>
        <end position="339"/>
    </location>
</feature>
<feature type="transmembrane region" description="Helical" evidence="7">
    <location>
        <begin position="99"/>
        <end position="123"/>
    </location>
</feature>
<keyword evidence="4 7" id="KW-1133">Transmembrane helix</keyword>
<accession>A0ABM7WT13</accession>
<feature type="transmembrane region" description="Helical" evidence="7">
    <location>
        <begin position="217"/>
        <end position="235"/>
    </location>
</feature>
<keyword evidence="3 7" id="KW-0812">Transmembrane</keyword>
<feature type="transmembrane region" description="Helical" evidence="7">
    <location>
        <begin position="387"/>
        <end position="409"/>
    </location>
</feature>
<evidence type="ECO:0000256" key="7">
    <source>
        <dbReference type="SAM" id="Phobius"/>
    </source>
</evidence>
<dbReference type="EMBL" id="AP025591">
    <property type="protein sequence ID" value="BDG02622.1"/>
    <property type="molecule type" value="Genomic_DNA"/>
</dbReference>
<dbReference type="InterPro" id="IPR020846">
    <property type="entry name" value="MFS_dom"/>
</dbReference>
<evidence type="ECO:0000256" key="6">
    <source>
        <dbReference type="SAM" id="MobiDB-lite"/>
    </source>
</evidence>
<keyword evidence="5 7" id="KW-0472">Membrane</keyword>
<evidence type="ECO:0000256" key="1">
    <source>
        <dbReference type="ARBA" id="ARBA00004127"/>
    </source>
</evidence>
<keyword evidence="2" id="KW-0813">Transport</keyword>
<feature type="region of interest" description="Disordered" evidence="6">
    <location>
        <begin position="478"/>
        <end position="502"/>
    </location>
</feature>
<evidence type="ECO:0000313" key="9">
    <source>
        <dbReference type="EMBL" id="BDG02622.1"/>
    </source>
</evidence>
<dbReference type="RefSeq" id="WP_248360312.1">
    <property type="nucleotide sequence ID" value="NZ_AP025591.1"/>
</dbReference>
<feature type="domain" description="Major facilitator superfamily (MFS) profile" evidence="8">
    <location>
        <begin position="9"/>
        <end position="472"/>
    </location>
</feature>
<dbReference type="PROSITE" id="PS50850">
    <property type="entry name" value="MFS"/>
    <property type="match status" value="1"/>
</dbReference>
<feature type="transmembrane region" description="Helical" evidence="7">
    <location>
        <begin position="255"/>
        <end position="277"/>
    </location>
</feature>
<feature type="compositionally biased region" description="Basic and acidic residues" evidence="6">
    <location>
        <begin position="493"/>
        <end position="502"/>
    </location>
</feature>
<dbReference type="Proteomes" id="UP001162891">
    <property type="component" value="Chromosome"/>
</dbReference>
<feature type="transmembrane region" description="Helical" evidence="7">
    <location>
        <begin position="449"/>
        <end position="470"/>
    </location>
</feature>
<dbReference type="PRINTS" id="PR01036">
    <property type="entry name" value="TCRTETB"/>
</dbReference>
<dbReference type="Gene3D" id="1.20.1720.10">
    <property type="entry name" value="Multidrug resistance protein D"/>
    <property type="match status" value="1"/>
</dbReference>
<dbReference type="PANTHER" id="PTHR23501">
    <property type="entry name" value="MAJOR FACILITATOR SUPERFAMILY"/>
    <property type="match status" value="1"/>
</dbReference>
<dbReference type="InterPro" id="IPR011701">
    <property type="entry name" value="MFS"/>
</dbReference>
<dbReference type="Pfam" id="PF07690">
    <property type="entry name" value="MFS_1"/>
    <property type="match status" value="1"/>
</dbReference>
<sequence>MRQTNRPLTVVSLLLGLFLAAMEMTVVSTAMPTVVGELGGLPLYAWAFAAYMLTATVTVPIHGKLADLKGRKPVMLAGIALFLTGSAACGFARSMGALIAFRALQGLGAGAIQPVTLTIVADLFDLRERGRMQGLFGAVWGVAGLVGPLLGGAIVHYLSWRWVFWVNVPFGLGCAAVLAIAYHERPEHHPHRLDVAGALLLSGTVVAALLAARSPSAGAIAGPAALAGLAAFVAVERRAVEPLVPLDLFHDRIIAVASITGALVGAAMIAMVTYVPLWVQSVLGASPTAAGAAIAPMAIGWPLASAISGRLIPRAGFRPLIRSGLAVSATAGVLIALLLRPGVPLALPQALTFLYGVGLGCANTPLLISVQSAVAWNRRGVATASTLFFRTIGGTLAVGILGGVLAHALSAGGASRDLVQRMLSPERSALDPAAVAALAGALQAAMARIFWTVAAIALAALGASIVFPHVPVAPQAARPGTAAVTDPPPAADVRARRTERVR</sequence>
<dbReference type="PANTHER" id="PTHR23501:SF191">
    <property type="entry name" value="VACUOLAR BASIC AMINO ACID TRANSPORTER 4"/>
    <property type="match status" value="1"/>
</dbReference>
<name>A0ABM7WT13_9BACT</name>
<feature type="transmembrane region" description="Helical" evidence="7">
    <location>
        <begin position="135"/>
        <end position="156"/>
    </location>
</feature>
<evidence type="ECO:0000256" key="2">
    <source>
        <dbReference type="ARBA" id="ARBA00022448"/>
    </source>
</evidence>
<feature type="transmembrane region" description="Helical" evidence="7">
    <location>
        <begin position="351"/>
        <end position="375"/>
    </location>
</feature>
<protein>
    <submittedName>
        <fullName evidence="9">MFS transporter</fullName>
    </submittedName>
</protein>
<feature type="transmembrane region" description="Helical" evidence="7">
    <location>
        <begin position="162"/>
        <end position="181"/>
    </location>
</feature>
<feature type="transmembrane region" description="Helical" evidence="7">
    <location>
        <begin position="289"/>
        <end position="308"/>
    </location>
</feature>
<organism evidence="9 10">
    <name type="scientific">Anaeromyxobacter oryzae</name>
    <dbReference type="NCBI Taxonomy" id="2918170"/>
    <lineage>
        <taxon>Bacteria</taxon>
        <taxon>Pseudomonadati</taxon>
        <taxon>Myxococcota</taxon>
        <taxon>Myxococcia</taxon>
        <taxon>Myxococcales</taxon>
        <taxon>Cystobacterineae</taxon>
        <taxon>Anaeromyxobacteraceae</taxon>
        <taxon>Anaeromyxobacter</taxon>
    </lineage>
</organism>
<dbReference type="CDD" id="cd17502">
    <property type="entry name" value="MFS_Azr1_MDR_like"/>
    <property type="match status" value="1"/>
</dbReference>
<dbReference type="SUPFAM" id="SSF103473">
    <property type="entry name" value="MFS general substrate transporter"/>
    <property type="match status" value="1"/>
</dbReference>
<proteinExistence type="predicted"/>
<feature type="transmembrane region" description="Helical" evidence="7">
    <location>
        <begin position="74"/>
        <end position="93"/>
    </location>
</feature>
<evidence type="ECO:0000313" key="10">
    <source>
        <dbReference type="Proteomes" id="UP001162891"/>
    </source>
</evidence>
<evidence type="ECO:0000259" key="8">
    <source>
        <dbReference type="PROSITE" id="PS50850"/>
    </source>
</evidence>